<dbReference type="PANTHER" id="PTHR30432">
    <property type="entry name" value="TRANSCRIPTIONAL REGULATOR MODE"/>
    <property type="match status" value="1"/>
</dbReference>
<dbReference type="InterPro" id="IPR036390">
    <property type="entry name" value="WH_DNA-bd_sf"/>
</dbReference>
<dbReference type="InterPro" id="IPR016462">
    <property type="entry name" value="ModE"/>
</dbReference>
<evidence type="ECO:0000256" key="4">
    <source>
        <dbReference type="ARBA" id="ARBA00022737"/>
    </source>
</evidence>
<dbReference type="InterPro" id="IPR003725">
    <property type="entry name" value="ModE-bd_N"/>
</dbReference>
<dbReference type="PIRSF" id="PIRSF005763">
    <property type="entry name" value="Txn_reg_ModE"/>
    <property type="match status" value="1"/>
</dbReference>
<dbReference type="Pfam" id="PF03459">
    <property type="entry name" value="TOBE"/>
    <property type="match status" value="2"/>
</dbReference>
<evidence type="ECO:0000313" key="8">
    <source>
        <dbReference type="Proteomes" id="UP001156836"/>
    </source>
</evidence>
<keyword evidence="3 5" id="KW-0500">Molybdenum</keyword>
<evidence type="ECO:0000259" key="6">
    <source>
        <dbReference type="PROSITE" id="PS51866"/>
    </source>
</evidence>
<dbReference type="NCBIfam" id="TIGR00637">
    <property type="entry name" value="ModE_repress"/>
    <property type="match status" value="1"/>
</dbReference>
<dbReference type="InterPro" id="IPR036388">
    <property type="entry name" value="WH-like_DNA-bd_sf"/>
</dbReference>
<feature type="domain" description="Mop" evidence="6">
    <location>
        <begin position="202"/>
        <end position="268"/>
    </location>
</feature>
<keyword evidence="2 5" id="KW-0813">Transport</keyword>
<dbReference type="InterPro" id="IPR051815">
    <property type="entry name" value="Molybdate_resp_trans_reg"/>
</dbReference>
<dbReference type="InterPro" id="IPR008995">
    <property type="entry name" value="Mo/tungstate-bd_C_term_dom"/>
</dbReference>
<dbReference type="Pfam" id="PF00126">
    <property type="entry name" value="HTH_1"/>
    <property type="match status" value="1"/>
</dbReference>
<evidence type="ECO:0000256" key="2">
    <source>
        <dbReference type="ARBA" id="ARBA00022448"/>
    </source>
</evidence>
<proteinExistence type="inferred from homology"/>
<dbReference type="Gene3D" id="2.40.50.100">
    <property type="match status" value="2"/>
</dbReference>
<dbReference type="PROSITE" id="PS51866">
    <property type="entry name" value="MOP"/>
    <property type="match status" value="2"/>
</dbReference>
<accession>A0ABQ6BVU8</accession>
<dbReference type="SUPFAM" id="SSF46785">
    <property type="entry name" value="Winged helix' DNA-binding domain"/>
    <property type="match status" value="1"/>
</dbReference>
<dbReference type="Proteomes" id="UP001156836">
    <property type="component" value="Unassembled WGS sequence"/>
</dbReference>
<sequence length="270" mass="28574">MSTDPEGIQFGGSVWLTIGGETLGGIQRIELLAGIEEHGSITRAAKAIGMSYKAAWDAVDTMNQLTGQPLVLRTTGGKGGGGTRLTERGRRLVDNFKLIERQHLRFLAELSQQADGITEDYLLLRRLSMKTSARNQFLGRVSQIKTGAVNDEIELEVAGGHKLVAVVTRESTENLGLKVGAEAFALIKASSIIVITDDEGARFSARNRLAGVISRIQTGAVNTEVVLDLPGGFTVAAIVTNESSTALDLAVGKEASVIFKASSVVLGTPA</sequence>
<dbReference type="EMBL" id="BSOZ01000012">
    <property type="protein sequence ID" value="GLS04023.1"/>
    <property type="molecule type" value="Genomic_DNA"/>
</dbReference>
<dbReference type="InterPro" id="IPR004606">
    <property type="entry name" value="Mop_domain"/>
</dbReference>
<evidence type="ECO:0000313" key="7">
    <source>
        <dbReference type="EMBL" id="GLS04023.1"/>
    </source>
</evidence>
<name>A0ABQ6BVU8_9NEIS</name>
<feature type="domain" description="Mop" evidence="6">
    <location>
        <begin position="130"/>
        <end position="196"/>
    </location>
</feature>
<dbReference type="InterPro" id="IPR000847">
    <property type="entry name" value="LysR_HTH_N"/>
</dbReference>
<dbReference type="NCBIfam" id="TIGR00638">
    <property type="entry name" value="Mop"/>
    <property type="match status" value="2"/>
</dbReference>
<dbReference type="PANTHER" id="PTHR30432:SF1">
    <property type="entry name" value="DNA-BINDING TRANSCRIPTIONAL DUAL REGULATOR MODE"/>
    <property type="match status" value="1"/>
</dbReference>
<evidence type="ECO:0000256" key="5">
    <source>
        <dbReference type="PIRNR" id="PIRNR005763"/>
    </source>
</evidence>
<gene>
    <name evidence="7" type="primary">modE</name>
    <name evidence="7" type="ORF">GCM10007860_11690</name>
</gene>
<comment type="caution">
    <text evidence="7">The sequence shown here is derived from an EMBL/GenBank/DDBJ whole genome shotgun (WGS) entry which is preliminary data.</text>
</comment>
<reference evidence="8" key="1">
    <citation type="journal article" date="2019" name="Int. J. Syst. Evol. Microbiol.">
        <title>The Global Catalogue of Microorganisms (GCM) 10K type strain sequencing project: providing services to taxonomists for standard genome sequencing and annotation.</title>
        <authorList>
            <consortium name="The Broad Institute Genomics Platform"/>
            <consortium name="The Broad Institute Genome Sequencing Center for Infectious Disease"/>
            <person name="Wu L."/>
            <person name="Ma J."/>
        </authorList>
    </citation>
    <scope>NUCLEOTIDE SEQUENCE [LARGE SCALE GENOMIC DNA]</scope>
    <source>
        <strain evidence="8">NBRC 104970</strain>
    </source>
</reference>
<evidence type="ECO:0000256" key="3">
    <source>
        <dbReference type="ARBA" id="ARBA00022505"/>
    </source>
</evidence>
<keyword evidence="4" id="KW-0677">Repeat</keyword>
<dbReference type="Gene3D" id="1.10.10.10">
    <property type="entry name" value="Winged helix-like DNA-binding domain superfamily/Winged helix DNA-binding domain"/>
    <property type="match status" value="1"/>
</dbReference>
<keyword evidence="8" id="KW-1185">Reference proteome</keyword>
<comment type="similarity">
    <text evidence="1 5">Belongs to the ModE family.</text>
</comment>
<organism evidence="7 8">
    <name type="scientific">Chitiniphilus shinanonensis</name>
    <dbReference type="NCBI Taxonomy" id="553088"/>
    <lineage>
        <taxon>Bacteria</taxon>
        <taxon>Pseudomonadati</taxon>
        <taxon>Pseudomonadota</taxon>
        <taxon>Betaproteobacteria</taxon>
        <taxon>Neisseriales</taxon>
        <taxon>Chitinibacteraceae</taxon>
        <taxon>Chitiniphilus</taxon>
    </lineage>
</organism>
<dbReference type="SUPFAM" id="SSF50331">
    <property type="entry name" value="MOP-like"/>
    <property type="match status" value="2"/>
</dbReference>
<evidence type="ECO:0000256" key="1">
    <source>
        <dbReference type="ARBA" id="ARBA00008110"/>
    </source>
</evidence>
<protein>
    <submittedName>
        <fullName evidence="7">ModE family transcriptional regulator</fullName>
    </submittedName>
</protein>
<dbReference type="InterPro" id="IPR005116">
    <property type="entry name" value="Transp-assoc_OB_typ1"/>
</dbReference>